<dbReference type="CDD" id="cd06588">
    <property type="entry name" value="PhnB_like"/>
    <property type="match status" value="1"/>
</dbReference>
<keyword evidence="2" id="KW-0489">Methyltransferase</keyword>
<proteinExistence type="predicted"/>
<accession>A0A081RD79</accession>
<dbReference type="InterPro" id="IPR009725">
    <property type="entry name" value="3_dmu_93_MTrfase"/>
</dbReference>
<evidence type="ECO:0000259" key="1">
    <source>
        <dbReference type="Pfam" id="PF06983"/>
    </source>
</evidence>
<dbReference type="PANTHER" id="PTHR33990">
    <property type="entry name" value="PROTEIN YJDN-RELATED"/>
    <property type="match status" value="1"/>
</dbReference>
<dbReference type="AlphaFoldDB" id="A0A081RD79"/>
<reference evidence="2 3" key="1">
    <citation type="submission" date="2014-02" db="EMBL/GenBank/DDBJ databases">
        <title>Whole genome sequence of Sphingobium chlorophenolicum NBRC 16172.</title>
        <authorList>
            <person name="Gan H.M."/>
            <person name="Gan H.Y."/>
            <person name="Chew T.H."/>
            <person name="Savka M.A."/>
        </authorList>
    </citation>
    <scope>NUCLEOTIDE SEQUENCE [LARGE SCALE GENOMIC DNA]</scope>
    <source>
        <strain evidence="2 3">NBRC 16172</strain>
    </source>
</reference>
<sequence length="163" mass="17897">MSRISPCLWYNGQAEEAARFYVSIFGGSVDFINRFPQDQPTPAPFKGGDVLMVEFTLLGDSYQALNGGPEFGFTEAVSLSVACRDQAEIDRYFDALTADGGSPGPCGWLKDKYGLSWQLVTQEIMDLYKTGDGPGIQRMMTEMMTMQKLDTARMKAAFEGAAS</sequence>
<dbReference type="GO" id="GO:0032259">
    <property type="term" value="P:methylation"/>
    <property type="evidence" value="ECO:0007669"/>
    <property type="project" value="UniProtKB-KW"/>
</dbReference>
<feature type="domain" description="PhnB-like" evidence="1">
    <location>
        <begin position="3"/>
        <end position="120"/>
    </location>
</feature>
<name>A0A081RD79_SPHCR</name>
<comment type="caution">
    <text evidence="2">The sequence shown here is derived from an EMBL/GenBank/DDBJ whole genome shotgun (WGS) entry which is preliminary data.</text>
</comment>
<organism evidence="2 3">
    <name type="scientific">Sphingobium chlorophenolicum</name>
    <dbReference type="NCBI Taxonomy" id="46429"/>
    <lineage>
        <taxon>Bacteria</taxon>
        <taxon>Pseudomonadati</taxon>
        <taxon>Pseudomonadota</taxon>
        <taxon>Alphaproteobacteria</taxon>
        <taxon>Sphingomonadales</taxon>
        <taxon>Sphingomonadaceae</taxon>
        <taxon>Sphingobium</taxon>
    </lineage>
</organism>
<dbReference type="eggNOG" id="COG3865">
    <property type="taxonomic scope" value="Bacteria"/>
</dbReference>
<dbReference type="EMBL" id="JFHR01000027">
    <property type="protein sequence ID" value="KEQ53152.1"/>
    <property type="molecule type" value="Genomic_DNA"/>
</dbReference>
<dbReference type="GO" id="GO:0008168">
    <property type="term" value="F:methyltransferase activity"/>
    <property type="evidence" value="ECO:0007669"/>
    <property type="project" value="UniProtKB-KW"/>
</dbReference>
<keyword evidence="2" id="KW-0808">Transferase</keyword>
<dbReference type="Proteomes" id="UP000028411">
    <property type="component" value="Unassembled WGS sequence"/>
</dbReference>
<dbReference type="InterPro" id="IPR028973">
    <property type="entry name" value="PhnB-like"/>
</dbReference>
<keyword evidence="2" id="KW-0830">Ubiquinone</keyword>
<dbReference type="OrthoDB" id="9806473at2"/>
<dbReference type="PIRSF" id="PIRSF021700">
    <property type="entry name" value="3_dmu_93_MTrfase"/>
    <property type="match status" value="1"/>
</dbReference>
<dbReference type="Gene3D" id="3.10.180.10">
    <property type="entry name" value="2,3-Dihydroxybiphenyl 1,2-Dioxygenase, domain 1"/>
    <property type="match status" value="1"/>
</dbReference>
<protein>
    <submittedName>
        <fullName evidence="2">3-demethylubiquinone-9 3-methyltransferase</fullName>
    </submittedName>
</protein>
<dbReference type="RefSeq" id="WP_037452306.1">
    <property type="nucleotide sequence ID" value="NZ_JFHR01000027.1"/>
</dbReference>
<dbReference type="PATRIC" id="fig|46429.4.peg.2535"/>
<dbReference type="InterPro" id="IPR029068">
    <property type="entry name" value="Glyas_Bleomycin-R_OHBP_Dase"/>
</dbReference>
<dbReference type="SUPFAM" id="SSF54593">
    <property type="entry name" value="Glyoxalase/Bleomycin resistance protein/Dihydroxybiphenyl dioxygenase"/>
    <property type="match status" value="1"/>
</dbReference>
<evidence type="ECO:0000313" key="2">
    <source>
        <dbReference type="EMBL" id="KEQ53152.1"/>
    </source>
</evidence>
<dbReference type="Pfam" id="PF06983">
    <property type="entry name" value="3-dmu-9_3-mt"/>
    <property type="match status" value="1"/>
</dbReference>
<evidence type="ECO:0000313" key="3">
    <source>
        <dbReference type="Proteomes" id="UP000028411"/>
    </source>
</evidence>
<gene>
    <name evidence="2" type="ORF">BV95_02557</name>
</gene>
<dbReference type="PANTHER" id="PTHR33990:SF2">
    <property type="entry name" value="PHNB-LIKE DOMAIN-CONTAINING PROTEIN"/>
    <property type="match status" value="1"/>
</dbReference>